<name>A0A1K1N0F2_9FLAO</name>
<dbReference type="SUPFAM" id="SSF88946">
    <property type="entry name" value="Sigma2 domain of RNA polymerase sigma factors"/>
    <property type="match status" value="1"/>
</dbReference>
<evidence type="ECO:0000256" key="4">
    <source>
        <dbReference type="ARBA" id="ARBA00023163"/>
    </source>
</evidence>
<organism evidence="7 8">
    <name type="scientific">Cellulophaga fucicola</name>
    <dbReference type="NCBI Taxonomy" id="76595"/>
    <lineage>
        <taxon>Bacteria</taxon>
        <taxon>Pseudomonadati</taxon>
        <taxon>Bacteroidota</taxon>
        <taxon>Flavobacteriia</taxon>
        <taxon>Flavobacteriales</taxon>
        <taxon>Flavobacteriaceae</taxon>
        <taxon>Cellulophaga</taxon>
    </lineage>
</organism>
<dbReference type="InterPro" id="IPR036388">
    <property type="entry name" value="WH-like_DNA-bd_sf"/>
</dbReference>
<accession>A0A1K1N0F2</accession>
<dbReference type="STRING" id="76595.SAMN05660313_01075"/>
<dbReference type="NCBIfam" id="TIGR02937">
    <property type="entry name" value="sigma70-ECF"/>
    <property type="match status" value="1"/>
</dbReference>
<dbReference type="OrthoDB" id="665981at2"/>
<dbReference type="PANTHER" id="PTHR43133">
    <property type="entry name" value="RNA POLYMERASE ECF-TYPE SIGMA FACTO"/>
    <property type="match status" value="1"/>
</dbReference>
<evidence type="ECO:0000259" key="5">
    <source>
        <dbReference type="Pfam" id="PF04542"/>
    </source>
</evidence>
<feature type="domain" description="RNA polymerase sigma-70 region 2" evidence="5">
    <location>
        <begin position="26"/>
        <end position="93"/>
    </location>
</feature>
<dbReference type="RefSeq" id="WP_084639128.1">
    <property type="nucleotide sequence ID" value="NZ_FPIY01000001.1"/>
</dbReference>
<comment type="similarity">
    <text evidence="1">Belongs to the sigma-70 factor family. ECF subfamily.</text>
</comment>
<dbReference type="Gene3D" id="1.10.1740.10">
    <property type="match status" value="1"/>
</dbReference>
<dbReference type="EMBL" id="FPIY01000001">
    <property type="protein sequence ID" value="SFW28725.1"/>
    <property type="molecule type" value="Genomic_DNA"/>
</dbReference>
<dbReference type="GO" id="GO:0006352">
    <property type="term" value="P:DNA-templated transcription initiation"/>
    <property type="evidence" value="ECO:0007669"/>
    <property type="project" value="InterPro"/>
</dbReference>
<dbReference type="Proteomes" id="UP000183257">
    <property type="component" value="Unassembled WGS sequence"/>
</dbReference>
<dbReference type="GO" id="GO:0003677">
    <property type="term" value="F:DNA binding"/>
    <property type="evidence" value="ECO:0007669"/>
    <property type="project" value="InterPro"/>
</dbReference>
<proteinExistence type="inferred from homology"/>
<dbReference type="InterPro" id="IPR013249">
    <property type="entry name" value="RNA_pol_sigma70_r4_t2"/>
</dbReference>
<dbReference type="GO" id="GO:0016987">
    <property type="term" value="F:sigma factor activity"/>
    <property type="evidence" value="ECO:0007669"/>
    <property type="project" value="UniProtKB-KW"/>
</dbReference>
<dbReference type="SUPFAM" id="SSF88659">
    <property type="entry name" value="Sigma3 and sigma4 domains of RNA polymerase sigma factors"/>
    <property type="match status" value="1"/>
</dbReference>
<dbReference type="PANTHER" id="PTHR43133:SF46">
    <property type="entry name" value="RNA POLYMERASE SIGMA-70 FACTOR ECF SUBFAMILY"/>
    <property type="match status" value="1"/>
</dbReference>
<keyword evidence="3" id="KW-0731">Sigma factor</keyword>
<keyword evidence="4" id="KW-0804">Transcription</keyword>
<dbReference type="Gene3D" id="1.10.10.10">
    <property type="entry name" value="Winged helix-like DNA-binding domain superfamily/Winged helix DNA-binding domain"/>
    <property type="match status" value="1"/>
</dbReference>
<dbReference type="InterPro" id="IPR013325">
    <property type="entry name" value="RNA_pol_sigma_r2"/>
</dbReference>
<keyword evidence="8" id="KW-1185">Reference proteome</keyword>
<dbReference type="Pfam" id="PF04542">
    <property type="entry name" value="Sigma70_r2"/>
    <property type="match status" value="1"/>
</dbReference>
<evidence type="ECO:0000259" key="6">
    <source>
        <dbReference type="Pfam" id="PF08281"/>
    </source>
</evidence>
<gene>
    <name evidence="7" type="ORF">SAMN05660313_01075</name>
</gene>
<reference evidence="8" key="1">
    <citation type="submission" date="2016-11" db="EMBL/GenBank/DDBJ databases">
        <authorList>
            <person name="Varghese N."/>
            <person name="Submissions S."/>
        </authorList>
    </citation>
    <scope>NUCLEOTIDE SEQUENCE [LARGE SCALE GENOMIC DNA]</scope>
    <source>
        <strain evidence="8">DSM 24786</strain>
    </source>
</reference>
<dbReference type="InterPro" id="IPR007627">
    <property type="entry name" value="RNA_pol_sigma70_r2"/>
</dbReference>
<protein>
    <submittedName>
        <fullName evidence="7">RNA polymerase sigma-70 factor, ECF subfamily</fullName>
    </submittedName>
</protein>
<dbReference type="InterPro" id="IPR039425">
    <property type="entry name" value="RNA_pol_sigma-70-like"/>
</dbReference>
<evidence type="ECO:0000256" key="1">
    <source>
        <dbReference type="ARBA" id="ARBA00010641"/>
    </source>
</evidence>
<dbReference type="InterPro" id="IPR013324">
    <property type="entry name" value="RNA_pol_sigma_r3/r4-like"/>
</dbReference>
<evidence type="ECO:0000256" key="2">
    <source>
        <dbReference type="ARBA" id="ARBA00023015"/>
    </source>
</evidence>
<keyword evidence="2" id="KW-0805">Transcription regulation</keyword>
<evidence type="ECO:0000313" key="7">
    <source>
        <dbReference type="EMBL" id="SFW28725.1"/>
    </source>
</evidence>
<dbReference type="AlphaFoldDB" id="A0A1K1N0F2"/>
<sequence length="200" mass="23577">MKMIFTNEEELKSELKKGNEKALSYLMDTYHQPLCLYVYSLSNDSDSAKDIVQNIFIRLWEKRNKTDGIISIKRFLYKCCYNEFINQYRKDKKILAFEVEHVNALEELIKDENEALLKRQIELLKKEIQNLPPRCKKTFLLSKEDGLSNMEIAHKMDVTIKTVEGQITKAFKILRSKLGDQINPVLFLLFNSKKFNPNIF</sequence>
<dbReference type="Pfam" id="PF08281">
    <property type="entry name" value="Sigma70_r4_2"/>
    <property type="match status" value="1"/>
</dbReference>
<evidence type="ECO:0000256" key="3">
    <source>
        <dbReference type="ARBA" id="ARBA00023082"/>
    </source>
</evidence>
<evidence type="ECO:0000313" key="8">
    <source>
        <dbReference type="Proteomes" id="UP000183257"/>
    </source>
</evidence>
<feature type="domain" description="RNA polymerase sigma factor 70 region 4 type 2" evidence="6">
    <location>
        <begin position="123"/>
        <end position="172"/>
    </location>
</feature>
<dbReference type="InterPro" id="IPR014284">
    <property type="entry name" value="RNA_pol_sigma-70_dom"/>
</dbReference>